<dbReference type="InterPro" id="IPR036514">
    <property type="entry name" value="SGNH_hydro_sf"/>
</dbReference>
<feature type="signal peptide" evidence="5">
    <location>
        <begin position="1"/>
        <end position="21"/>
    </location>
</feature>
<dbReference type="CDD" id="cd01837">
    <property type="entry name" value="SGNH_plant_lipase_like"/>
    <property type="match status" value="1"/>
</dbReference>
<sequence>MATNNKPFLAIFLLFLGFLRFDLFSGQEAQAPTGSLTSPPGIYVFGDSLVDTGNNNHLLFSIARANYPHNGVDFPYEKPTGRYCNGKNSADAIAEKLGLPLPPPYLSLRSLLTREMIIPAPLTGVNFASGAAGIFNSTFQSLCQAITFSDQVNDWITIKEELDDELGPSPAQMHISKSIFGVTIGVNDLSDYISSSKETTPQQYTQSMADTLKVQLKRIYDTGARKFLVTGVPLIGCTPRSREKNTTVYACNEEDNMLASLFNKALVKMLQQLKEETKNSMAYTYFDSYKAVHDILSNPAPYGFTDVTSACCGFGKLNAEVPCLPFSELCPDRTKYFFWDLFGHPTEAAAKATADMTDDSQYSSPLTLSQLVSS</sequence>
<dbReference type="GO" id="GO:0016042">
    <property type="term" value="P:lipid catabolic process"/>
    <property type="evidence" value="ECO:0007669"/>
    <property type="project" value="UniProtKB-KW"/>
</dbReference>
<dbReference type="EMBL" id="CACVBM020001045">
    <property type="protein sequence ID" value="CAA7025843.1"/>
    <property type="molecule type" value="Genomic_DNA"/>
</dbReference>
<evidence type="ECO:0000256" key="4">
    <source>
        <dbReference type="ARBA" id="ARBA00023098"/>
    </source>
</evidence>
<dbReference type="AlphaFoldDB" id="A0A6D2IL40"/>
<reference evidence="6" key="1">
    <citation type="submission" date="2020-01" db="EMBL/GenBank/DDBJ databases">
        <authorList>
            <person name="Mishra B."/>
        </authorList>
    </citation>
    <scope>NUCLEOTIDE SEQUENCE [LARGE SCALE GENOMIC DNA]</scope>
</reference>
<dbReference type="InterPro" id="IPR035669">
    <property type="entry name" value="SGNH_plant_lipase-like"/>
</dbReference>
<dbReference type="Proteomes" id="UP000467841">
    <property type="component" value="Unassembled WGS sequence"/>
</dbReference>
<comment type="similarity">
    <text evidence="1">Belongs to the 'GDSL' lipolytic enzyme family.</text>
</comment>
<keyword evidence="4" id="KW-0443">Lipid metabolism</keyword>
<feature type="chain" id="PRO_5025599431" evidence="5">
    <location>
        <begin position="22"/>
        <end position="374"/>
    </location>
</feature>
<gene>
    <name evidence="6" type="ORF">MERR_LOCUS13078</name>
</gene>
<keyword evidence="3" id="KW-0442">Lipid degradation</keyword>
<evidence type="ECO:0000256" key="1">
    <source>
        <dbReference type="ARBA" id="ARBA00008668"/>
    </source>
</evidence>
<keyword evidence="5" id="KW-0732">Signal</keyword>
<evidence type="ECO:0000256" key="3">
    <source>
        <dbReference type="ARBA" id="ARBA00022963"/>
    </source>
</evidence>
<evidence type="ECO:0000256" key="2">
    <source>
        <dbReference type="ARBA" id="ARBA00022801"/>
    </source>
</evidence>
<dbReference type="SUPFAM" id="SSF52266">
    <property type="entry name" value="SGNH hydrolase"/>
    <property type="match status" value="1"/>
</dbReference>
<protein>
    <submittedName>
        <fullName evidence="6">Uncharacterized protein</fullName>
    </submittedName>
</protein>
<dbReference type="GO" id="GO:0016298">
    <property type="term" value="F:lipase activity"/>
    <property type="evidence" value="ECO:0007669"/>
    <property type="project" value="InterPro"/>
</dbReference>
<dbReference type="Pfam" id="PF00657">
    <property type="entry name" value="Lipase_GDSL"/>
    <property type="match status" value="1"/>
</dbReference>
<dbReference type="PANTHER" id="PTHR45648:SF122">
    <property type="match status" value="1"/>
</dbReference>
<dbReference type="InterPro" id="IPR051058">
    <property type="entry name" value="GDSL_Est/Lipase"/>
</dbReference>
<evidence type="ECO:0000313" key="7">
    <source>
        <dbReference type="Proteomes" id="UP000467841"/>
    </source>
</evidence>
<dbReference type="PANTHER" id="PTHR45648">
    <property type="entry name" value="GDSL LIPASE/ACYLHYDROLASE FAMILY PROTEIN (AFU_ORTHOLOGUE AFUA_4G14700)"/>
    <property type="match status" value="1"/>
</dbReference>
<dbReference type="OrthoDB" id="1600564at2759"/>
<keyword evidence="2" id="KW-0378">Hydrolase</keyword>
<organism evidence="6 7">
    <name type="scientific">Microthlaspi erraticum</name>
    <dbReference type="NCBI Taxonomy" id="1685480"/>
    <lineage>
        <taxon>Eukaryota</taxon>
        <taxon>Viridiplantae</taxon>
        <taxon>Streptophyta</taxon>
        <taxon>Embryophyta</taxon>
        <taxon>Tracheophyta</taxon>
        <taxon>Spermatophyta</taxon>
        <taxon>Magnoliopsida</taxon>
        <taxon>eudicotyledons</taxon>
        <taxon>Gunneridae</taxon>
        <taxon>Pentapetalae</taxon>
        <taxon>rosids</taxon>
        <taxon>malvids</taxon>
        <taxon>Brassicales</taxon>
        <taxon>Brassicaceae</taxon>
        <taxon>Coluteocarpeae</taxon>
        <taxon>Microthlaspi</taxon>
    </lineage>
</organism>
<proteinExistence type="inferred from homology"/>
<evidence type="ECO:0000313" key="6">
    <source>
        <dbReference type="EMBL" id="CAA7025843.1"/>
    </source>
</evidence>
<evidence type="ECO:0000256" key="5">
    <source>
        <dbReference type="SAM" id="SignalP"/>
    </source>
</evidence>
<accession>A0A6D2IL40</accession>
<dbReference type="PROSITE" id="PS01098">
    <property type="entry name" value="LIPASE_GDSL_SER"/>
    <property type="match status" value="1"/>
</dbReference>
<comment type="caution">
    <text evidence="6">The sequence shown here is derived from an EMBL/GenBank/DDBJ whole genome shotgun (WGS) entry which is preliminary data.</text>
</comment>
<dbReference type="Gene3D" id="3.40.50.1110">
    <property type="entry name" value="SGNH hydrolase"/>
    <property type="match status" value="1"/>
</dbReference>
<dbReference type="InterPro" id="IPR001087">
    <property type="entry name" value="GDSL"/>
</dbReference>
<dbReference type="InterPro" id="IPR008265">
    <property type="entry name" value="Lipase_GDSL_AS"/>
</dbReference>
<name>A0A6D2IL40_9BRAS</name>
<keyword evidence="7" id="KW-1185">Reference proteome</keyword>